<dbReference type="AlphaFoldDB" id="A0A165T2V4"/>
<sequence>MCCRRRHGLGRCYALKRATEKVREVARVRQDPKTTRRRKRSAALAAASVALTGLYKASNDLNIPGLKASIGIAKEIADRAQKAKRNKDDCLAIVENIRALVETLVDATKDRTLADVDERLVHDIQRFGCDLESIHVSMTEVASPRLWKRMTITSDDKKIIKDCMEKLDAAYKAFIFRPHGLHTVLMHAGTRIGVIALIHGQHAMTPTLTHVEDQLEASHFYILALRVMLIASSAVDNRGTSHRARAGAERRRYRGVGHSVSQRARCATEIVSSVALPR</sequence>
<dbReference type="CDD" id="cd21037">
    <property type="entry name" value="MLKL_NTD"/>
    <property type="match status" value="1"/>
</dbReference>
<evidence type="ECO:0000313" key="1">
    <source>
        <dbReference type="EMBL" id="KZT26055.1"/>
    </source>
</evidence>
<organism evidence="1 2">
    <name type="scientific">Neolentinus lepideus HHB14362 ss-1</name>
    <dbReference type="NCBI Taxonomy" id="1314782"/>
    <lineage>
        <taxon>Eukaryota</taxon>
        <taxon>Fungi</taxon>
        <taxon>Dikarya</taxon>
        <taxon>Basidiomycota</taxon>
        <taxon>Agaricomycotina</taxon>
        <taxon>Agaricomycetes</taxon>
        <taxon>Gloeophyllales</taxon>
        <taxon>Gloeophyllaceae</taxon>
        <taxon>Neolentinus</taxon>
    </lineage>
</organism>
<protein>
    <submittedName>
        <fullName evidence="1">Uncharacterized protein</fullName>
    </submittedName>
</protein>
<proteinExistence type="predicted"/>
<dbReference type="InParanoid" id="A0A165T2V4"/>
<keyword evidence="2" id="KW-1185">Reference proteome</keyword>
<dbReference type="GO" id="GO:0007166">
    <property type="term" value="P:cell surface receptor signaling pathway"/>
    <property type="evidence" value="ECO:0007669"/>
    <property type="project" value="InterPro"/>
</dbReference>
<gene>
    <name evidence="1" type="ORF">NEOLEDRAFT_1147476</name>
</gene>
<dbReference type="Gene3D" id="1.20.930.20">
    <property type="entry name" value="Adaptor protein Cbl, N-terminal domain"/>
    <property type="match status" value="1"/>
</dbReference>
<accession>A0A165T2V4</accession>
<name>A0A165T2V4_9AGAM</name>
<dbReference type="InterPro" id="IPR059179">
    <property type="entry name" value="MLKL-like_MCAfunc"/>
</dbReference>
<evidence type="ECO:0000313" key="2">
    <source>
        <dbReference type="Proteomes" id="UP000076761"/>
    </source>
</evidence>
<dbReference type="EMBL" id="KV425568">
    <property type="protein sequence ID" value="KZT26055.1"/>
    <property type="molecule type" value="Genomic_DNA"/>
</dbReference>
<dbReference type="OrthoDB" id="3022330at2759"/>
<dbReference type="InterPro" id="IPR036537">
    <property type="entry name" value="Adaptor_Cbl_N_dom_sf"/>
</dbReference>
<dbReference type="Proteomes" id="UP000076761">
    <property type="component" value="Unassembled WGS sequence"/>
</dbReference>
<reference evidence="1 2" key="1">
    <citation type="journal article" date="2016" name="Mol. Biol. Evol.">
        <title>Comparative Genomics of Early-Diverging Mushroom-Forming Fungi Provides Insights into the Origins of Lignocellulose Decay Capabilities.</title>
        <authorList>
            <person name="Nagy L.G."/>
            <person name="Riley R."/>
            <person name="Tritt A."/>
            <person name="Adam C."/>
            <person name="Daum C."/>
            <person name="Floudas D."/>
            <person name="Sun H."/>
            <person name="Yadav J.S."/>
            <person name="Pangilinan J."/>
            <person name="Larsson K.H."/>
            <person name="Matsuura K."/>
            <person name="Barry K."/>
            <person name="Labutti K."/>
            <person name="Kuo R."/>
            <person name="Ohm R.A."/>
            <person name="Bhattacharya S.S."/>
            <person name="Shirouzu T."/>
            <person name="Yoshinaga Y."/>
            <person name="Martin F.M."/>
            <person name="Grigoriev I.V."/>
            <person name="Hibbett D.S."/>
        </authorList>
    </citation>
    <scope>NUCLEOTIDE SEQUENCE [LARGE SCALE GENOMIC DNA]</scope>
    <source>
        <strain evidence="1 2">HHB14362 ss-1</strain>
    </source>
</reference>